<sequence>MKKKKSYKYALKRGSKPVYYGITNNLKRRESEHRKIKKFDRLVKIGRACKTESARKWEKSKLKTHRKTHHGRNPIYNKNKTG</sequence>
<name>A0AA96V548_9EURY</name>
<evidence type="ECO:0008006" key="4">
    <source>
        <dbReference type="Google" id="ProtNLM"/>
    </source>
</evidence>
<proteinExistence type="predicted"/>
<dbReference type="Proteomes" id="UP001304970">
    <property type="component" value="Chromosome"/>
</dbReference>
<feature type="region of interest" description="Disordered" evidence="1">
    <location>
        <begin position="56"/>
        <end position="82"/>
    </location>
</feature>
<evidence type="ECO:0000313" key="2">
    <source>
        <dbReference type="EMBL" id="WNY26772.1"/>
    </source>
</evidence>
<dbReference type="RefSeq" id="WP_338098285.1">
    <property type="nucleotide sequence ID" value="NZ_CP131061.1"/>
</dbReference>
<reference evidence="2 3" key="1">
    <citation type="submission" date="2023-07" db="EMBL/GenBank/DDBJ databases">
        <title>Closed genome sequence of Methanosarcinaceae archaeon Am2.</title>
        <authorList>
            <person name="Poehlein A."/>
            <person name="Protasov E."/>
            <person name="Platt K."/>
            <person name="Reeh H."/>
            <person name="Daniel R."/>
            <person name="Brune A."/>
        </authorList>
    </citation>
    <scope>NUCLEOTIDE SEQUENCE [LARGE SCALE GENOMIC DNA]</scope>
    <source>
        <strain evidence="2 3">Am2</strain>
    </source>
</reference>
<evidence type="ECO:0000256" key="1">
    <source>
        <dbReference type="SAM" id="MobiDB-lite"/>
    </source>
</evidence>
<dbReference type="GeneID" id="89227955"/>
<feature type="compositionally biased region" description="Basic residues" evidence="1">
    <location>
        <begin position="62"/>
        <end position="72"/>
    </location>
</feature>
<protein>
    <recommendedName>
        <fullName evidence="4">GIY-YIG nuclease family protein</fullName>
    </recommendedName>
</protein>
<dbReference type="EMBL" id="CP131061">
    <property type="protein sequence ID" value="WNY26772.1"/>
    <property type="molecule type" value="Genomic_DNA"/>
</dbReference>
<accession>A0AA96V548</accession>
<gene>
    <name evidence="2" type="ORF">MsAm2_05480</name>
</gene>
<dbReference type="AlphaFoldDB" id="A0AA96V548"/>
<evidence type="ECO:0000313" key="3">
    <source>
        <dbReference type="Proteomes" id="UP001304970"/>
    </source>
</evidence>
<keyword evidence="3" id="KW-1185">Reference proteome</keyword>
<organism evidence="2 3">
    <name type="scientific">Methanolapillus ohkumae</name>
    <dbReference type="NCBI Taxonomy" id="3028298"/>
    <lineage>
        <taxon>Archaea</taxon>
        <taxon>Methanobacteriati</taxon>
        <taxon>Methanobacteriota</taxon>
        <taxon>Stenosarchaea group</taxon>
        <taxon>Methanomicrobia</taxon>
        <taxon>Methanosarcinales</taxon>
        <taxon>Methanosarcinaceae</taxon>
        <taxon>Methanolapillus</taxon>
    </lineage>
</organism>